<dbReference type="InterPro" id="IPR036900">
    <property type="entry name" value="A-D-PHexomutase_C_sf"/>
</dbReference>
<reference evidence="2 3" key="1">
    <citation type="submission" date="2019-12" db="EMBL/GenBank/DDBJ databases">
        <title>Isolation and characterization of three novel carbon monoxide-oxidizing members of Halobacteria from salione crusts and soils.</title>
        <authorList>
            <person name="Myers M.R."/>
            <person name="King G.M."/>
        </authorList>
    </citation>
    <scope>NUCLEOTIDE SEQUENCE [LARGE SCALE GENOMIC DNA]</scope>
    <source>
        <strain evidence="2 3">PCN9</strain>
    </source>
</reference>
<dbReference type="EMBL" id="WUUU01000008">
    <property type="protein sequence ID" value="MXR19568.1"/>
    <property type="molecule type" value="Genomic_DNA"/>
</dbReference>
<proteinExistence type="predicted"/>
<dbReference type="Pfam" id="PF00408">
    <property type="entry name" value="PGM_PMM_IV"/>
    <property type="match status" value="1"/>
</dbReference>
<sequence length="111" mass="11907">VLGRLVADAGGLGALRDPVTERPYRKVSVDCPDHAKDAVMAQVETELPGVFDDAEVDTEYGVRLSFPDASWTLVRPSGTEPYVRVYAESDDVDELVEAVSDVVAAAVEDAI</sequence>
<keyword evidence="3" id="KW-1185">Reference proteome</keyword>
<feature type="non-terminal residue" evidence="2">
    <location>
        <position position="1"/>
    </location>
</feature>
<comment type="caution">
    <text evidence="2">The sequence shown here is derived from an EMBL/GenBank/DDBJ whole genome shotgun (WGS) entry which is preliminary data.</text>
</comment>
<feature type="domain" description="Alpha-D-phosphohexomutase C-terminal" evidence="1">
    <location>
        <begin position="29"/>
        <end position="102"/>
    </location>
</feature>
<organism evidence="2 3">
    <name type="scientific">Halobacterium bonnevillei</name>
    <dbReference type="NCBI Taxonomy" id="2692200"/>
    <lineage>
        <taxon>Archaea</taxon>
        <taxon>Methanobacteriati</taxon>
        <taxon>Methanobacteriota</taxon>
        <taxon>Stenosarchaea group</taxon>
        <taxon>Halobacteria</taxon>
        <taxon>Halobacteriales</taxon>
        <taxon>Halobacteriaceae</taxon>
        <taxon>Halobacterium</taxon>
    </lineage>
</organism>
<gene>
    <name evidence="2" type="ORF">GRX66_02700</name>
</gene>
<accession>A0A6B0SDS9</accession>
<dbReference type="InterPro" id="IPR005843">
    <property type="entry name" value="A-D-PHexomutase_C"/>
</dbReference>
<evidence type="ECO:0000313" key="2">
    <source>
        <dbReference type="EMBL" id="MXR19568.1"/>
    </source>
</evidence>
<dbReference type="Proteomes" id="UP000471521">
    <property type="component" value="Unassembled WGS sequence"/>
</dbReference>
<dbReference type="SUPFAM" id="SSF55957">
    <property type="entry name" value="Phosphoglucomutase, C-terminal domain"/>
    <property type="match status" value="1"/>
</dbReference>
<name>A0A6B0SDS9_9EURY</name>
<protein>
    <submittedName>
        <fullName evidence="2">Phosphomannomutase</fullName>
    </submittedName>
</protein>
<dbReference type="Gene3D" id="3.30.310.50">
    <property type="entry name" value="Alpha-D-phosphohexomutase, C-terminal domain"/>
    <property type="match status" value="1"/>
</dbReference>
<dbReference type="AlphaFoldDB" id="A0A6B0SDS9"/>
<evidence type="ECO:0000313" key="3">
    <source>
        <dbReference type="Proteomes" id="UP000471521"/>
    </source>
</evidence>
<evidence type="ECO:0000259" key="1">
    <source>
        <dbReference type="Pfam" id="PF00408"/>
    </source>
</evidence>
<dbReference type="GO" id="GO:0016868">
    <property type="term" value="F:intramolecular phosphotransferase activity"/>
    <property type="evidence" value="ECO:0007669"/>
    <property type="project" value="InterPro"/>
</dbReference>